<comment type="caution">
    <text evidence="4">The sequence shown here is derived from an EMBL/GenBank/DDBJ whole genome shotgun (WGS) entry which is preliminary data.</text>
</comment>
<keyword evidence="2" id="KW-0472">Membrane</keyword>
<feature type="transmembrane region" description="Helical" evidence="2">
    <location>
        <begin position="258"/>
        <end position="279"/>
    </location>
</feature>
<proteinExistence type="predicted"/>
<gene>
    <name evidence="4" type="ORF">ACFOW9_14645</name>
</gene>
<dbReference type="Gene3D" id="3.10.620.30">
    <property type="match status" value="1"/>
</dbReference>
<accession>A0ABV8R4F6</accession>
<keyword evidence="2" id="KW-1133">Transmembrane helix</keyword>
<dbReference type="InterPro" id="IPR038765">
    <property type="entry name" value="Papain-like_cys_pep_sf"/>
</dbReference>
<name>A0ABV8R4F6_9MICC</name>
<evidence type="ECO:0000256" key="1">
    <source>
        <dbReference type="SAM" id="MobiDB-lite"/>
    </source>
</evidence>
<evidence type="ECO:0000259" key="3">
    <source>
        <dbReference type="SMART" id="SM00460"/>
    </source>
</evidence>
<dbReference type="PANTHER" id="PTHR42736">
    <property type="entry name" value="PROTEIN-GLUTAMINE GAMMA-GLUTAMYLTRANSFERASE"/>
    <property type="match status" value="1"/>
</dbReference>
<feature type="transmembrane region" description="Helical" evidence="2">
    <location>
        <begin position="166"/>
        <end position="183"/>
    </location>
</feature>
<dbReference type="Pfam" id="PF11992">
    <property type="entry name" value="TgpA_N"/>
    <property type="match status" value="1"/>
</dbReference>
<feature type="domain" description="Transglutaminase-like" evidence="3">
    <location>
        <begin position="517"/>
        <end position="596"/>
    </location>
</feature>
<feature type="transmembrane region" description="Helical" evidence="2">
    <location>
        <begin position="81"/>
        <end position="99"/>
    </location>
</feature>
<feature type="region of interest" description="Disordered" evidence="1">
    <location>
        <begin position="615"/>
        <end position="638"/>
    </location>
</feature>
<evidence type="ECO:0000256" key="2">
    <source>
        <dbReference type="SAM" id="Phobius"/>
    </source>
</evidence>
<feature type="transmembrane region" description="Helical" evidence="2">
    <location>
        <begin position="190"/>
        <end position="209"/>
    </location>
</feature>
<feature type="transmembrane region" description="Helical" evidence="2">
    <location>
        <begin position="55"/>
        <end position="75"/>
    </location>
</feature>
<evidence type="ECO:0000313" key="4">
    <source>
        <dbReference type="EMBL" id="MFC4266845.1"/>
    </source>
</evidence>
<dbReference type="InterPro" id="IPR052901">
    <property type="entry name" value="Bact_TGase-like"/>
</dbReference>
<feature type="transmembrane region" description="Helical" evidence="2">
    <location>
        <begin position="663"/>
        <end position="684"/>
    </location>
</feature>
<protein>
    <submittedName>
        <fullName evidence="4">DUF3488 and transglutaminase-like domain-containing protein</fullName>
    </submittedName>
</protein>
<keyword evidence="2" id="KW-0812">Transmembrane</keyword>
<dbReference type="InterPro" id="IPR021878">
    <property type="entry name" value="TgpA_N"/>
</dbReference>
<dbReference type="PANTHER" id="PTHR42736:SF1">
    <property type="entry name" value="PROTEIN-GLUTAMINE GAMMA-GLUTAMYLTRANSFERASE"/>
    <property type="match status" value="1"/>
</dbReference>
<reference evidence="5" key="1">
    <citation type="journal article" date="2019" name="Int. J. Syst. Evol. Microbiol.">
        <title>The Global Catalogue of Microorganisms (GCM) 10K type strain sequencing project: providing services to taxonomists for standard genome sequencing and annotation.</title>
        <authorList>
            <consortium name="The Broad Institute Genomics Platform"/>
            <consortium name="The Broad Institute Genome Sequencing Center for Infectious Disease"/>
            <person name="Wu L."/>
            <person name="Ma J."/>
        </authorList>
    </citation>
    <scope>NUCLEOTIDE SEQUENCE [LARGE SCALE GENOMIC DNA]</scope>
    <source>
        <strain evidence="5">CGMCC 1.10698</strain>
    </source>
</reference>
<dbReference type="InterPro" id="IPR002931">
    <property type="entry name" value="Transglutaminase-like"/>
</dbReference>
<dbReference type="Pfam" id="PF01841">
    <property type="entry name" value="Transglut_core"/>
    <property type="match status" value="1"/>
</dbReference>
<dbReference type="SUPFAM" id="SSF54001">
    <property type="entry name" value="Cysteine proteinases"/>
    <property type="match status" value="1"/>
</dbReference>
<feature type="transmembrane region" description="Helical" evidence="2">
    <location>
        <begin position="215"/>
        <end position="238"/>
    </location>
</feature>
<feature type="compositionally biased region" description="Polar residues" evidence="1">
    <location>
        <begin position="1"/>
        <end position="18"/>
    </location>
</feature>
<feature type="region of interest" description="Disordered" evidence="1">
    <location>
        <begin position="1"/>
        <end position="46"/>
    </location>
</feature>
<dbReference type="RefSeq" id="WP_230065928.1">
    <property type="nucleotide sequence ID" value="NZ_BAABLL010000010.1"/>
</dbReference>
<evidence type="ECO:0000313" key="5">
    <source>
        <dbReference type="Proteomes" id="UP001595773"/>
    </source>
</evidence>
<organism evidence="4 5">
    <name type="scientific">Arthrobacter cryoconiti</name>
    <dbReference type="NCBI Taxonomy" id="748907"/>
    <lineage>
        <taxon>Bacteria</taxon>
        <taxon>Bacillati</taxon>
        <taxon>Actinomycetota</taxon>
        <taxon>Actinomycetes</taxon>
        <taxon>Micrococcales</taxon>
        <taxon>Micrococcaceae</taxon>
        <taxon>Arthrobacter</taxon>
    </lineage>
</organism>
<sequence length="833" mass="87871">MTGTTTGQHARSDGTSESGDLPTSAGSGPRGQRSPQRRDHPRRILGVPETGPARWVLALAVVGSIMAAAPALGNVFLDTSWFPPALLVVVFTAFLPALIRRYPRLALYAPIAALAGWSMGLTLVFFPATAFLGLIPSAATVRAAVNLTGEAATILMVSNAPVPTENAIIFVICAGLGFAAMLVDTLAITVALPAASAFGLVLILLPSSLTTQDGLSVLSIVGAAIGYMLILGCCRWYAPDGKPRPGANRAASGTLRRALVLGTAVVLVIGVLPGLIPGFTSGTFPQGSRLGQVGNVGALDPMISLGNDLRSQSNSVNMTYLTNAPGSLYMRMSTLEDFTGKTWKPSAVPENLSQDMGTLAPTFGANTAVPRSTTTTWVSLAALSTNWLPSPLRPTKVEGLSGLWTWEPSTETIHGDALTSQKPYQVTSETPELTPDLLRAATQKPNTGLDPVFTKLPDNMPGIISKTVKDVTVGKNTPYDRALAISDYLRSGAFTYSEKTPVEKGYDGAGMNVIAKFLEVKAGYCVHFSATMAVMAREVGIPSRIVVGFAPGSQITNNVSIDGVTLQGYQATGRDAHAWPELYFEGLGWVPFEPTPSRGVVPSYAVATVAPETSQNNSDLLNGADNRPVASSGATDTATATAAATGPLVHAPETPPQTRLRTVLLVLLLALLALASPAVTRALARRRRLALIRGKDSGRADSARSPRPTPEELAWRELLATATDYGYRRDPALTPALQGEHIAVMLGASTEHDVELIRTAYEKWAFAPHSAPHLQMTGQTTGQNAAHAPALPGSRDDLADALERINASMQSGAITWIRVRAGLFPSSLWYRGH</sequence>
<dbReference type="Proteomes" id="UP001595773">
    <property type="component" value="Unassembled WGS sequence"/>
</dbReference>
<feature type="transmembrane region" description="Helical" evidence="2">
    <location>
        <begin position="111"/>
        <end position="135"/>
    </location>
</feature>
<keyword evidence="5" id="KW-1185">Reference proteome</keyword>
<dbReference type="EMBL" id="JBHSCQ010000022">
    <property type="protein sequence ID" value="MFC4266845.1"/>
    <property type="molecule type" value="Genomic_DNA"/>
</dbReference>
<dbReference type="SMART" id="SM00460">
    <property type="entry name" value="TGc"/>
    <property type="match status" value="1"/>
</dbReference>